<dbReference type="Proteomes" id="UP001501612">
    <property type="component" value="Unassembled WGS sequence"/>
</dbReference>
<keyword evidence="2" id="KW-1133">Transmembrane helix</keyword>
<dbReference type="RefSeq" id="WP_344008408.1">
    <property type="nucleotide sequence ID" value="NZ_BAAAMY010000007.1"/>
</dbReference>
<dbReference type="Pfam" id="PF11222">
    <property type="entry name" value="DUF3017"/>
    <property type="match status" value="1"/>
</dbReference>
<keyword evidence="2" id="KW-0812">Transmembrane</keyword>
<keyword evidence="2" id="KW-0472">Membrane</keyword>
<evidence type="ECO:0000313" key="3">
    <source>
        <dbReference type="EMBL" id="GAA1926328.1"/>
    </source>
</evidence>
<accession>A0ABN2PMS8</accession>
<sequence>MTDPDEAPPPDEASPGDGTSPPGGGDEPDEEPRRYPSTIGGALYLVVLAVTAAGVVVAGIGPWRTGLRVVAGALVAAALLRLALRTRDAGMLAVRHRAFDAALLLALGGAIVFLTSSIPDQPL</sequence>
<name>A0ABN2PMS8_9ACTN</name>
<evidence type="ECO:0008006" key="5">
    <source>
        <dbReference type="Google" id="ProtNLM"/>
    </source>
</evidence>
<feature type="region of interest" description="Disordered" evidence="1">
    <location>
        <begin position="1"/>
        <end position="36"/>
    </location>
</feature>
<comment type="caution">
    <text evidence="3">The sequence shown here is derived from an EMBL/GenBank/DDBJ whole genome shotgun (WGS) entry which is preliminary data.</text>
</comment>
<reference evidence="3 4" key="1">
    <citation type="journal article" date="2019" name="Int. J. Syst. Evol. Microbiol.">
        <title>The Global Catalogue of Microorganisms (GCM) 10K type strain sequencing project: providing services to taxonomists for standard genome sequencing and annotation.</title>
        <authorList>
            <consortium name="The Broad Institute Genomics Platform"/>
            <consortium name="The Broad Institute Genome Sequencing Center for Infectious Disease"/>
            <person name="Wu L."/>
            <person name="Ma J."/>
        </authorList>
    </citation>
    <scope>NUCLEOTIDE SEQUENCE [LARGE SCALE GENOMIC DNA]</scope>
    <source>
        <strain evidence="3 4">JCM 14046</strain>
    </source>
</reference>
<feature type="transmembrane region" description="Helical" evidence="2">
    <location>
        <begin position="42"/>
        <end position="60"/>
    </location>
</feature>
<evidence type="ECO:0000313" key="4">
    <source>
        <dbReference type="Proteomes" id="UP001501612"/>
    </source>
</evidence>
<feature type="transmembrane region" description="Helical" evidence="2">
    <location>
        <begin position="96"/>
        <end position="118"/>
    </location>
</feature>
<evidence type="ECO:0000256" key="2">
    <source>
        <dbReference type="SAM" id="Phobius"/>
    </source>
</evidence>
<evidence type="ECO:0000256" key="1">
    <source>
        <dbReference type="SAM" id="MobiDB-lite"/>
    </source>
</evidence>
<dbReference type="EMBL" id="BAAAMY010000007">
    <property type="protein sequence ID" value="GAA1926328.1"/>
    <property type="molecule type" value="Genomic_DNA"/>
</dbReference>
<organism evidence="3 4">
    <name type="scientific">Nocardioides lentus</name>
    <dbReference type="NCBI Taxonomy" id="338077"/>
    <lineage>
        <taxon>Bacteria</taxon>
        <taxon>Bacillati</taxon>
        <taxon>Actinomycetota</taxon>
        <taxon>Actinomycetes</taxon>
        <taxon>Propionibacteriales</taxon>
        <taxon>Nocardioidaceae</taxon>
        <taxon>Nocardioides</taxon>
    </lineage>
</organism>
<keyword evidence="4" id="KW-1185">Reference proteome</keyword>
<feature type="transmembrane region" description="Helical" evidence="2">
    <location>
        <begin position="66"/>
        <end position="84"/>
    </location>
</feature>
<protein>
    <recommendedName>
        <fullName evidence="5">DUF3017 domain-containing protein</fullName>
    </recommendedName>
</protein>
<proteinExistence type="predicted"/>
<gene>
    <name evidence="3" type="ORF">GCM10009737_30190</name>
</gene>
<dbReference type="InterPro" id="IPR021385">
    <property type="entry name" value="DUF3017"/>
</dbReference>